<protein>
    <submittedName>
        <fullName evidence="2">Ketosteroid isomerase</fullName>
    </submittedName>
</protein>
<dbReference type="RefSeq" id="WP_111529849.1">
    <property type="nucleotide sequence ID" value="NZ_JBHRSG010000003.1"/>
</dbReference>
<dbReference type="Proteomes" id="UP000249254">
    <property type="component" value="Unassembled WGS sequence"/>
</dbReference>
<dbReference type="InterPro" id="IPR032710">
    <property type="entry name" value="NTF2-like_dom_sf"/>
</dbReference>
<comment type="caution">
    <text evidence="2">The sequence shown here is derived from an EMBL/GenBank/DDBJ whole genome shotgun (WGS) entry which is preliminary data.</text>
</comment>
<reference evidence="3" key="1">
    <citation type="submission" date="2018-05" db="EMBL/GenBank/DDBJ databases">
        <authorList>
            <person name="Li X."/>
        </authorList>
    </citation>
    <scope>NUCLEOTIDE SEQUENCE [LARGE SCALE GENOMIC DNA]</scope>
    <source>
        <strain evidence="3">LX32</strain>
    </source>
</reference>
<proteinExistence type="predicted"/>
<dbReference type="InterPro" id="IPR037401">
    <property type="entry name" value="SnoaL-like"/>
</dbReference>
<evidence type="ECO:0000259" key="1">
    <source>
        <dbReference type="Pfam" id="PF12680"/>
    </source>
</evidence>
<keyword evidence="2" id="KW-0413">Isomerase</keyword>
<dbReference type="OrthoDB" id="7207122at2"/>
<dbReference type="GO" id="GO:0016853">
    <property type="term" value="F:isomerase activity"/>
    <property type="evidence" value="ECO:0007669"/>
    <property type="project" value="UniProtKB-KW"/>
</dbReference>
<dbReference type="Gene3D" id="3.10.450.50">
    <property type="match status" value="1"/>
</dbReference>
<feature type="domain" description="SnoaL-like" evidence="1">
    <location>
        <begin position="10"/>
        <end position="110"/>
    </location>
</feature>
<gene>
    <name evidence="2" type="ORF">DJ017_17080</name>
</gene>
<organism evidence="2 3">
    <name type="scientific">Phenylobacterium soli</name>
    <dbReference type="NCBI Taxonomy" id="2170551"/>
    <lineage>
        <taxon>Bacteria</taxon>
        <taxon>Pseudomonadati</taxon>
        <taxon>Pseudomonadota</taxon>
        <taxon>Alphaproteobacteria</taxon>
        <taxon>Caulobacterales</taxon>
        <taxon>Caulobacteraceae</taxon>
        <taxon>Phenylobacterium</taxon>
    </lineage>
</organism>
<evidence type="ECO:0000313" key="2">
    <source>
        <dbReference type="EMBL" id="RAK56101.1"/>
    </source>
</evidence>
<evidence type="ECO:0000313" key="3">
    <source>
        <dbReference type="Proteomes" id="UP000249254"/>
    </source>
</evidence>
<dbReference type="EMBL" id="QFYQ01000001">
    <property type="protein sequence ID" value="RAK56101.1"/>
    <property type="molecule type" value="Genomic_DNA"/>
</dbReference>
<accession>A0A328AP55</accession>
<dbReference type="SUPFAM" id="SSF54427">
    <property type="entry name" value="NTF2-like"/>
    <property type="match status" value="1"/>
</dbReference>
<dbReference type="Pfam" id="PF12680">
    <property type="entry name" value="SnoaL_2"/>
    <property type="match status" value="1"/>
</dbReference>
<keyword evidence="3" id="KW-1185">Reference proteome</keyword>
<name>A0A328AP55_9CAUL</name>
<sequence length="128" mass="14593">MTAQDYVDFARRFVGAIQAGDTATVRDCYAPDAKIWHNNDGVEQTVDQNMKVLDWFIRALPDRNYRVQRVEALPDGFVQQHVLEATLPDGEKWAMDACVVVRMKDGKITRLDEYIDSAKSAALRKFGR</sequence>
<dbReference type="AlphaFoldDB" id="A0A328AP55"/>